<evidence type="ECO:0000313" key="1">
    <source>
        <dbReference type="EMBL" id="JAD18342.1"/>
    </source>
</evidence>
<reference evidence="1" key="1">
    <citation type="submission" date="2014-09" db="EMBL/GenBank/DDBJ databases">
        <authorList>
            <person name="Magalhaes I.L.F."/>
            <person name="Oliveira U."/>
            <person name="Santos F.R."/>
            <person name="Vidigal T.H.D.A."/>
            <person name="Brescovit A.D."/>
            <person name="Santos A.J."/>
        </authorList>
    </citation>
    <scope>NUCLEOTIDE SEQUENCE</scope>
    <source>
        <tissue evidence="1">Shoot tissue taken approximately 20 cm above the soil surface</tissue>
    </source>
</reference>
<reference evidence="1" key="2">
    <citation type="journal article" date="2015" name="Data Brief">
        <title>Shoot transcriptome of the giant reed, Arundo donax.</title>
        <authorList>
            <person name="Barrero R.A."/>
            <person name="Guerrero F.D."/>
            <person name="Moolhuijzen P."/>
            <person name="Goolsby J.A."/>
            <person name="Tidwell J."/>
            <person name="Bellgard S.E."/>
            <person name="Bellgard M.I."/>
        </authorList>
    </citation>
    <scope>NUCLEOTIDE SEQUENCE</scope>
    <source>
        <tissue evidence="1">Shoot tissue taken approximately 20 cm above the soil surface</tissue>
    </source>
</reference>
<sequence length="42" mass="5206">MVTEYLFYLTMKIFHLAQRITKHDLIRLILFIKLQARYHKKA</sequence>
<dbReference type="EMBL" id="GBRH01279553">
    <property type="protein sequence ID" value="JAD18342.1"/>
    <property type="molecule type" value="Transcribed_RNA"/>
</dbReference>
<dbReference type="AlphaFoldDB" id="A0A0A8Y3H4"/>
<name>A0A0A8Y3H4_ARUDO</name>
<accession>A0A0A8Y3H4</accession>
<proteinExistence type="predicted"/>
<organism evidence="1">
    <name type="scientific">Arundo donax</name>
    <name type="common">Giant reed</name>
    <name type="synonym">Donax arundinaceus</name>
    <dbReference type="NCBI Taxonomy" id="35708"/>
    <lineage>
        <taxon>Eukaryota</taxon>
        <taxon>Viridiplantae</taxon>
        <taxon>Streptophyta</taxon>
        <taxon>Embryophyta</taxon>
        <taxon>Tracheophyta</taxon>
        <taxon>Spermatophyta</taxon>
        <taxon>Magnoliopsida</taxon>
        <taxon>Liliopsida</taxon>
        <taxon>Poales</taxon>
        <taxon>Poaceae</taxon>
        <taxon>PACMAD clade</taxon>
        <taxon>Arundinoideae</taxon>
        <taxon>Arundineae</taxon>
        <taxon>Arundo</taxon>
    </lineage>
</organism>
<protein>
    <submittedName>
        <fullName evidence="1">Uncharacterized protein</fullName>
    </submittedName>
</protein>